<evidence type="ECO:0000256" key="1">
    <source>
        <dbReference type="SAM" id="MobiDB-lite"/>
    </source>
</evidence>
<feature type="compositionally biased region" description="Pro residues" evidence="1">
    <location>
        <begin position="171"/>
        <end position="183"/>
    </location>
</feature>
<gene>
    <name evidence="3" type="ORF">SISNIDRAFT_486338</name>
</gene>
<dbReference type="Gene3D" id="2.60.40.150">
    <property type="entry name" value="C2 domain"/>
    <property type="match status" value="1"/>
</dbReference>
<organism evidence="3 4">
    <name type="scientific">Sistotremastrum niveocremeum HHB9708</name>
    <dbReference type="NCBI Taxonomy" id="1314777"/>
    <lineage>
        <taxon>Eukaryota</taxon>
        <taxon>Fungi</taxon>
        <taxon>Dikarya</taxon>
        <taxon>Basidiomycota</taxon>
        <taxon>Agaricomycotina</taxon>
        <taxon>Agaricomycetes</taxon>
        <taxon>Sistotremastrales</taxon>
        <taxon>Sistotremastraceae</taxon>
        <taxon>Sertulicium</taxon>
        <taxon>Sertulicium niveocremeum</taxon>
    </lineage>
</organism>
<keyword evidence="4" id="KW-1185">Reference proteome</keyword>
<dbReference type="PANTHER" id="PTHR47052">
    <property type="entry name" value="CONSERVED SERINE PROLINE-RICH PROTEIN (AFU_ORTHOLOGUE AFUA_2G01790)"/>
    <property type="match status" value="1"/>
</dbReference>
<dbReference type="SMART" id="SM00239">
    <property type="entry name" value="C2"/>
    <property type="match status" value="1"/>
</dbReference>
<proteinExistence type="predicted"/>
<dbReference type="Pfam" id="PF00168">
    <property type="entry name" value="C2"/>
    <property type="match status" value="1"/>
</dbReference>
<feature type="region of interest" description="Disordered" evidence="1">
    <location>
        <begin position="326"/>
        <end position="347"/>
    </location>
</feature>
<evidence type="ECO:0000259" key="2">
    <source>
        <dbReference type="PROSITE" id="PS50004"/>
    </source>
</evidence>
<evidence type="ECO:0000313" key="4">
    <source>
        <dbReference type="Proteomes" id="UP000076722"/>
    </source>
</evidence>
<dbReference type="AlphaFoldDB" id="A0A164U1Q6"/>
<feature type="compositionally biased region" description="Basic and acidic residues" evidence="1">
    <location>
        <begin position="288"/>
        <end position="302"/>
    </location>
</feature>
<reference evidence="3 4" key="1">
    <citation type="journal article" date="2016" name="Mol. Biol. Evol.">
        <title>Comparative Genomics of Early-Diverging Mushroom-Forming Fungi Provides Insights into the Origins of Lignocellulose Decay Capabilities.</title>
        <authorList>
            <person name="Nagy L.G."/>
            <person name="Riley R."/>
            <person name="Tritt A."/>
            <person name="Adam C."/>
            <person name="Daum C."/>
            <person name="Floudas D."/>
            <person name="Sun H."/>
            <person name="Yadav J.S."/>
            <person name="Pangilinan J."/>
            <person name="Larsson K.H."/>
            <person name="Matsuura K."/>
            <person name="Barry K."/>
            <person name="Labutti K."/>
            <person name="Kuo R."/>
            <person name="Ohm R.A."/>
            <person name="Bhattacharya S.S."/>
            <person name="Shirouzu T."/>
            <person name="Yoshinaga Y."/>
            <person name="Martin F.M."/>
            <person name="Grigoriev I.V."/>
            <person name="Hibbett D.S."/>
        </authorList>
    </citation>
    <scope>NUCLEOTIDE SEQUENCE [LARGE SCALE GENOMIC DNA]</scope>
    <source>
        <strain evidence="3 4">HHB9708</strain>
    </source>
</reference>
<dbReference type="InterPro" id="IPR052981">
    <property type="entry name" value="Ingression_C2_domain"/>
</dbReference>
<feature type="compositionally biased region" description="Low complexity" evidence="1">
    <location>
        <begin position="161"/>
        <end position="170"/>
    </location>
</feature>
<dbReference type="OrthoDB" id="270970at2759"/>
<sequence length="347" mass="37977">MASRKSLGTLVVVVLKARNLIDNHSLYKQDPYTVVRFQGAGKHTDVDVKGGQHPVWDEELHFDVRPPTSDGERLLKVSCFSKESKVDQPLGEGQVDVAETLKTGEFDDWIPLSIDGNQRGEVYIEMTFFPTATTIQRRPTKMPQHNRISRPPPTPPKDKTSPASSASNSPRPTPHLNPSPLPQPNSRYNQQPFLSVPGTAPQMPEPTHHAPSVQPIPAALRPGPAHHIHPTQPAAPAPDPPVKPLNAPPPRLPPRQKPPPPSHPSSFLPNPFDYSPTLPPRGPSPSSLDDRTRKKQQEEADARYAASLAEAEGIDLERLRAEEADAELARRVAQDEGPGQVPGGWVP</sequence>
<dbReference type="PANTHER" id="PTHR47052:SF3">
    <property type="entry name" value="INGRESSION PROTEIN 1"/>
    <property type="match status" value="1"/>
</dbReference>
<dbReference type="EMBL" id="KV419409">
    <property type="protein sequence ID" value="KZS92839.1"/>
    <property type="molecule type" value="Genomic_DNA"/>
</dbReference>
<name>A0A164U1Q6_9AGAM</name>
<evidence type="ECO:0000313" key="3">
    <source>
        <dbReference type="EMBL" id="KZS92839.1"/>
    </source>
</evidence>
<feature type="domain" description="C2" evidence="2">
    <location>
        <begin position="1"/>
        <end position="110"/>
    </location>
</feature>
<feature type="compositionally biased region" description="Pro residues" evidence="1">
    <location>
        <begin position="233"/>
        <end position="263"/>
    </location>
</feature>
<feature type="compositionally biased region" description="Polar residues" evidence="1">
    <location>
        <begin position="184"/>
        <end position="193"/>
    </location>
</feature>
<accession>A0A164U1Q6</accession>
<dbReference type="InterPro" id="IPR000008">
    <property type="entry name" value="C2_dom"/>
</dbReference>
<dbReference type="InterPro" id="IPR035892">
    <property type="entry name" value="C2_domain_sf"/>
</dbReference>
<feature type="region of interest" description="Disordered" evidence="1">
    <location>
        <begin position="133"/>
        <end position="311"/>
    </location>
</feature>
<dbReference type="Proteomes" id="UP000076722">
    <property type="component" value="Unassembled WGS sequence"/>
</dbReference>
<dbReference type="PROSITE" id="PS50004">
    <property type="entry name" value="C2"/>
    <property type="match status" value="1"/>
</dbReference>
<dbReference type="SUPFAM" id="SSF49562">
    <property type="entry name" value="C2 domain (Calcium/lipid-binding domain, CaLB)"/>
    <property type="match status" value="1"/>
</dbReference>
<protein>
    <recommendedName>
        <fullName evidence="2">C2 domain-containing protein</fullName>
    </recommendedName>
</protein>
<dbReference type="STRING" id="1314777.A0A164U1Q6"/>